<dbReference type="PANTHER" id="PTHR43731">
    <property type="entry name" value="RHOMBOID PROTEASE"/>
    <property type="match status" value="1"/>
</dbReference>
<feature type="transmembrane region" description="Helical" evidence="7">
    <location>
        <begin position="244"/>
        <end position="262"/>
    </location>
</feature>
<dbReference type="SUPFAM" id="SSF48452">
    <property type="entry name" value="TPR-like"/>
    <property type="match status" value="1"/>
</dbReference>
<comment type="subcellular location">
    <subcellularLocation>
        <location evidence="1">Membrane</location>
        <topology evidence="1">Multi-pass membrane protein</topology>
    </subcellularLocation>
</comment>
<comment type="caution">
    <text evidence="9">The sequence shown here is derived from an EMBL/GenBank/DDBJ whole genome shotgun (WGS) entry which is preliminary data.</text>
</comment>
<feature type="transmembrane region" description="Helical" evidence="7">
    <location>
        <begin position="164"/>
        <end position="185"/>
    </location>
</feature>
<evidence type="ECO:0000256" key="7">
    <source>
        <dbReference type="SAM" id="Phobius"/>
    </source>
</evidence>
<dbReference type="SUPFAM" id="SSF144091">
    <property type="entry name" value="Rhomboid-like"/>
    <property type="match status" value="1"/>
</dbReference>
<dbReference type="EMBL" id="LRQI01000079">
    <property type="protein sequence ID" value="KXA36958.1"/>
    <property type="molecule type" value="Genomic_DNA"/>
</dbReference>
<evidence type="ECO:0000256" key="1">
    <source>
        <dbReference type="ARBA" id="ARBA00004141"/>
    </source>
</evidence>
<dbReference type="GO" id="GO:0016787">
    <property type="term" value="F:hydrolase activity"/>
    <property type="evidence" value="ECO:0007669"/>
    <property type="project" value="UniProtKB-KW"/>
</dbReference>
<keyword evidence="3 7" id="KW-0812">Transmembrane</keyword>
<accession>A0ABD4EDR4</accession>
<keyword evidence="6 7" id="KW-0472">Membrane</keyword>
<dbReference type="InterPro" id="IPR035952">
    <property type="entry name" value="Rhomboid-like_sf"/>
</dbReference>
<protein>
    <submittedName>
        <fullName evidence="9">Peptidase, S54 family</fullName>
    </submittedName>
</protein>
<sequence>MEDAMKLEKLYWKSSYYWIRYLNYDYIYQNSEQHELWLCNRKKQSLIIIKDTVNSSQEIRFDKSKIKENINDIALKFNFQPKTCDFYYFSDKPVPIEDLQELQPLKISVKIIASEADAQQCIPNKFLRRLFNKKDSKTTAYYKKRVLNQNPLDKYMAKFSPATYSLITINIVIWLSMILLLNRFSNIKLLEMGGLVHFNVVHGEWYRLITSMFLHFNFEHILMNMLSLFIFGKIVEAIIGPMKMLILYIISGLFGNFLSLSFNTDTVSAGASGAIFGLIGAIIAMMIISKVYSRKMIGQLLIALVILIGFSLLLSNVNIMAHLGGFISGLLLIYIGYYYKANRNIFWLLLIVFLILFILLQVRIFTIKEDNIYNILIEDEMNHYNYNEAEKIVSQTLDNHYDDAKTYYLKGLITAATKSKAESIAEWERGLRNYPNSGLLNYELAIANRSLSDNKKAEKYINHALKVEPNNADYLNLKKELKIVNEDKN</sequence>
<dbReference type="InterPro" id="IPR022764">
    <property type="entry name" value="Peptidase_S54_rhomboid_dom"/>
</dbReference>
<dbReference type="GO" id="GO:0016020">
    <property type="term" value="C:membrane"/>
    <property type="evidence" value="ECO:0007669"/>
    <property type="project" value="UniProtKB-SubCell"/>
</dbReference>
<gene>
    <name evidence="9" type="ORF">HMPREF3225_01911</name>
</gene>
<dbReference type="PANTHER" id="PTHR43731:SF14">
    <property type="entry name" value="PRESENILIN-ASSOCIATED RHOMBOID-LIKE PROTEIN, MITOCHONDRIAL"/>
    <property type="match status" value="1"/>
</dbReference>
<dbReference type="Gene3D" id="1.25.40.10">
    <property type="entry name" value="Tetratricopeptide repeat domain"/>
    <property type="match status" value="1"/>
</dbReference>
<evidence type="ECO:0000256" key="2">
    <source>
        <dbReference type="ARBA" id="ARBA00009045"/>
    </source>
</evidence>
<evidence type="ECO:0000256" key="6">
    <source>
        <dbReference type="ARBA" id="ARBA00023136"/>
    </source>
</evidence>
<comment type="similarity">
    <text evidence="2">Belongs to the peptidase S54 family.</text>
</comment>
<name>A0ABD4EDR4_STALU</name>
<evidence type="ECO:0000256" key="4">
    <source>
        <dbReference type="ARBA" id="ARBA00022801"/>
    </source>
</evidence>
<feature type="domain" description="Peptidase S54 rhomboid" evidence="8">
    <location>
        <begin position="203"/>
        <end position="337"/>
    </location>
</feature>
<feature type="transmembrane region" description="Helical" evidence="7">
    <location>
        <begin position="205"/>
        <end position="232"/>
    </location>
</feature>
<dbReference type="AlphaFoldDB" id="A0ABD4EDR4"/>
<dbReference type="Pfam" id="PF01694">
    <property type="entry name" value="Rhomboid"/>
    <property type="match status" value="1"/>
</dbReference>
<evidence type="ECO:0000259" key="8">
    <source>
        <dbReference type="Pfam" id="PF01694"/>
    </source>
</evidence>
<evidence type="ECO:0000313" key="9">
    <source>
        <dbReference type="EMBL" id="KXA36958.1"/>
    </source>
</evidence>
<feature type="transmembrane region" description="Helical" evidence="7">
    <location>
        <begin position="319"/>
        <end position="339"/>
    </location>
</feature>
<dbReference type="InterPro" id="IPR011990">
    <property type="entry name" value="TPR-like_helical_dom_sf"/>
</dbReference>
<evidence type="ECO:0000313" key="10">
    <source>
        <dbReference type="Proteomes" id="UP000070063"/>
    </source>
</evidence>
<keyword evidence="5 7" id="KW-1133">Transmembrane helix</keyword>
<keyword evidence="4" id="KW-0378">Hydrolase</keyword>
<evidence type="ECO:0000256" key="5">
    <source>
        <dbReference type="ARBA" id="ARBA00022989"/>
    </source>
</evidence>
<dbReference type="InterPro" id="IPR050925">
    <property type="entry name" value="Rhomboid_protease_S54"/>
</dbReference>
<dbReference type="Gene3D" id="1.20.1540.10">
    <property type="entry name" value="Rhomboid-like"/>
    <property type="match status" value="1"/>
</dbReference>
<feature type="transmembrane region" description="Helical" evidence="7">
    <location>
        <begin position="296"/>
        <end position="313"/>
    </location>
</feature>
<organism evidence="9 10">
    <name type="scientific">Staphylococcus lugdunensis</name>
    <dbReference type="NCBI Taxonomy" id="28035"/>
    <lineage>
        <taxon>Bacteria</taxon>
        <taxon>Bacillati</taxon>
        <taxon>Bacillota</taxon>
        <taxon>Bacilli</taxon>
        <taxon>Bacillales</taxon>
        <taxon>Staphylococcaceae</taxon>
        <taxon>Staphylococcus</taxon>
    </lineage>
</organism>
<dbReference type="SMART" id="SM00028">
    <property type="entry name" value="TPR"/>
    <property type="match status" value="2"/>
</dbReference>
<reference evidence="9 10" key="1">
    <citation type="submission" date="2016-01" db="EMBL/GenBank/DDBJ databases">
        <authorList>
            <person name="Mitreva M."/>
            <person name="Pepin K.H."/>
            <person name="Mihindukulasuriya K.A."/>
            <person name="Fulton R."/>
            <person name="Fronick C."/>
            <person name="O'Laughlin M."/>
            <person name="Miner T."/>
            <person name="Herter B."/>
            <person name="Rosa B.A."/>
            <person name="Cordes M."/>
            <person name="Tomlinson C."/>
            <person name="Wollam A."/>
            <person name="Palsikar V.B."/>
            <person name="Mardis E.R."/>
            <person name="Wilson R.K."/>
        </authorList>
    </citation>
    <scope>NUCLEOTIDE SEQUENCE [LARGE SCALE GENOMIC DNA]</scope>
    <source>
        <strain evidence="9 10">MJR7738</strain>
    </source>
</reference>
<feature type="transmembrane region" description="Helical" evidence="7">
    <location>
        <begin position="346"/>
        <end position="365"/>
    </location>
</feature>
<feature type="transmembrane region" description="Helical" evidence="7">
    <location>
        <begin position="268"/>
        <end position="289"/>
    </location>
</feature>
<dbReference type="InterPro" id="IPR019734">
    <property type="entry name" value="TPR_rpt"/>
</dbReference>
<proteinExistence type="inferred from homology"/>
<dbReference type="Proteomes" id="UP000070063">
    <property type="component" value="Unassembled WGS sequence"/>
</dbReference>
<evidence type="ECO:0000256" key="3">
    <source>
        <dbReference type="ARBA" id="ARBA00022692"/>
    </source>
</evidence>